<evidence type="ECO:0000313" key="1">
    <source>
        <dbReference type="EMBL" id="MBA2881908.1"/>
    </source>
</evidence>
<sequence>MTGVERINTESNRNLSETRELLIAALPPIFGRPKISHYLPGILSGKTVANLESQGEGPPSYQVGRRRFYKRETFVEWFISRMQQERGLK</sequence>
<comment type="caution">
    <text evidence="1">The sequence shown here is derived from an EMBL/GenBank/DDBJ whole genome shotgun (WGS) entry which is preliminary data.</text>
</comment>
<name>A0A7W0CA03_9BACT</name>
<evidence type="ECO:0000313" key="2">
    <source>
        <dbReference type="Proteomes" id="UP000525298"/>
    </source>
</evidence>
<proteinExistence type="predicted"/>
<keyword evidence="2" id="KW-1185">Reference proteome</keyword>
<dbReference type="RefSeq" id="WP_181551564.1">
    <property type="nucleotide sequence ID" value="NZ_JACDUS010000006.1"/>
</dbReference>
<accession>A0A7W0CA03</accession>
<dbReference type="EMBL" id="JACDUS010000006">
    <property type="protein sequence ID" value="MBA2881908.1"/>
    <property type="molecule type" value="Genomic_DNA"/>
</dbReference>
<evidence type="ECO:0008006" key="3">
    <source>
        <dbReference type="Google" id="ProtNLM"/>
    </source>
</evidence>
<reference evidence="1 2" key="1">
    <citation type="submission" date="2020-07" db="EMBL/GenBank/DDBJ databases">
        <title>Genomic Encyclopedia of Type Strains, Phase IV (KMG-IV): sequencing the most valuable type-strain genomes for metagenomic binning, comparative biology and taxonomic classification.</title>
        <authorList>
            <person name="Goeker M."/>
        </authorList>
    </citation>
    <scope>NUCLEOTIDE SEQUENCE [LARGE SCALE GENOMIC DNA]</scope>
    <source>
        <strain evidence="1 2">DSM 17721</strain>
    </source>
</reference>
<dbReference type="AlphaFoldDB" id="A0A7W0CA03"/>
<protein>
    <recommendedName>
        <fullName evidence="3">Helix-turn-helix domain-containing protein</fullName>
    </recommendedName>
</protein>
<organism evidence="1 2">
    <name type="scientific">Desulfosalsimonas propionicica</name>
    <dbReference type="NCBI Taxonomy" id="332175"/>
    <lineage>
        <taxon>Bacteria</taxon>
        <taxon>Pseudomonadati</taxon>
        <taxon>Thermodesulfobacteriota</taxon>
        <taxon>Desulfobacteria</taxon>
        <taxon>Desulfobacterales</taxon>
        <taxon>Desulfosalsimonadaceae</taxon>
        <taxon>Desulfosalsimonas</taxon>
    </lineage>
</organism>
<gene>
    <name evidence="1" type="ORF">HNR65_002242</name>
</gene>
<dbReference type="Proteomes" id="UP000525298">
    <property type="component" value="Unassembled WGS sequence"/>
</dbReference>